<dbReference type="InterPro" id="IPR006311">
    <property type="entry name" value="TAT_signal"/>
</dbReference>
<dbReference type="EMBL" id="CP001958">
    <property type="protein sequence ID" value="ADG96892.1"/>
    <property type="molecule type" value="Genomic_DNA"/>
</dbReference>
<gene>
    <name evidence="3" type="ordered locus">Srot_0405</name>
</gene>
<organism evidence="3 4">
    <name type="scientific">Segniliparus rotundus (strain ATCC BAA-972 / CDC 1076 / CIP 108378 / DSM 44985 / JCM 13578)</name>
    <dbReference type="NCBI Taxonomy" id="640132"/>
    <lineage>
        <taxon>Bacteria</taxon>
        <taxon>Bacillati</taxon>
        <taxon>Actinomycetota</taxon>
        <taxon>Actinomycetes</taxon>
        <taxon>Mycobacteriales</taxon>
        <taxon>Segniliparaceae</taxon>
        <taxon>Segniliparus</taxon>
    </lineage>
</organism>
<reference evidence="3 4" key="1">
    <citation type="journal article" date="2010" name="Stand. Genomic Sci.">
        <title>Complete genome sequence of Segniliparus rotundus type strain (CDC 1076).</title>
        <authorList>
            <person name="Sikorski J."/>
            <person name="Lapidus A."/>
            <person name="Copeland A."/>
            <person name="Misra M."/>
            <person name="Glavina Del Rio T."/>
            <person name="Nolan M."/>
            <person name="Lucas S."/>
            <person name="Chen F."/>
            <person name="Tice H."/>
            <person name="Cheng J.F."/>
            <person name="Jando M."/>
            <person name="Schneider S."/>
            <person name="Bruce D."/>
            <person name="Goodwin L."/>
            <person name="Pitluck S."/>
            <person name="Liolios K."/>
            <person name="Mikhailova N."/>
            <person name="Pati A."/>
            <person name="Ivanova N."/>
            <person name="Mavromatis K."/>
            <person name="Chen A."/>
            <person name="Palaniappan K."/>
            <person name="Chertkov O."/>
            <person name="Land M."/>
            <person name="Hauser L."/>
            <person name="Chang Y.J."/>
            <person name="Jeffries C.D."/>
            <person name="Brettin T."/>
            <person name="Detter J.C."/>
            <person name="Han C."/>
            <person name="Rohde M."/>
            <person name="Goker M."/>
            <person name="Bristow J."/>
            <person name="Eisen J.A."/>
            <person name="Markowitz V."/>
            <person name="Hugenholtz P."/>
            <person name="Kyrpides N.C."/>
            <person name="Klenk H.P."/>
        </authorList>
    </citation>
    <scope>NUCLEOTIDE SEQUENCE [LARGE SCALE GENOMIC DNA]</scope>
    <source>
        <strain evidence="4">ATCC BAA-972 / CDC 1076 / CIP 108378 / DSM 44985 / JCM 13578</strain>
    </source>
</reference>
<dbReference type="eggNOG" id="COG3786">
    <property type="taxonomic scope" value="Bacteria"/>
</dbReference>
<feature type="chain" id="PRO_5003091806" evidence="1">
    <location>
        <begin position="23"/>
        <end position="224"/>
    </location>
</feature>
<dbReference type="KEGG" id="srt:Srot_0405"/>
<sequence length="224" mass="23152">MAPAVRRALVSIASAIAPLALAASATAAPTMAAAPPWFAGQVGGAQQVVAVLGDQTGHANVEVWGKYNGQWWSMTGPLPGHVGSAGVTDHARDGYPATPAGVFTLPWAFGTDPAPATALPYHRTGPNDWWVGDVKSPLYNSFSQCAPGSCPFSEKESEQLAIPQYALAVVMGVNPQRTPGAGGAFFLHVQDGGPTAGCVSIDKEALRSLITWLKPGAVIAIRRA</sequence>
<dbReference type="PANTHER" id="PTHR38589">
    <property type="entry name" value="BLR0621 PROTEIN"/>
    <property type="match status" value="1"/>
</dbReference>
<keyword evidence="4" id="KW-1185">Reference proteome</keyword>
<evidence type="ECO:0000313" key="3">
    <source>
        <dbReference type="EMBL" id="ADG96892.1"/>
    </source>
</evidence>
<evidence type="ECO:0000313" key="4">
    <source>
        <dbReference type="Proteomes" id="UP000002247"/>
    </source>
</evidence>
<feature type="domain" description="L,D-TPase catalytic" evidence="2">
    <location>
        <begin position="92"/>
        <end position="220"/>
    </location>
</feature>
<dbReference type="STRING" id="640132.Srot_0405"/>
<accession>D6ZBR5</accession>
<dbReference type="Pfam" id="PF03734">
    <property type="entry name" value="YkuD"/>
    <property type="match status" value="1"/>
</dbReference>
<feature type="signal peptide" evidence="1">
    <location>
        <begin position="1"/>
        <end position="22"/>
    </location>
</feature>
<dbReference type="InterPro" id="IPR005490">
    <property type="entry name" value="LD_TPept_cat_dom"/>
</dbReference>
<proteinExistence type="predicted"/>
<dbReference type="PANTHER" id="PTHR38589:SF1">
    <property type="entry name" value="BLR0621 PROTEIN"/>
    <property type="match status" value="1"/>
</dbReference>
<protein>
    <submittedName>
        <fullName evidence="3">ErfK/YbiS/YcfS/YnhG family protein</fullName>
    </submittedName>
</protein>
<evidence type="ECO:0000259" key="2">
    <source>
        <dbReference type="Pfam" id="PF03734"/>
    </source>
</evidence>
<name>D6ZBR5_SEGRD</name>
<dbReference type="AlphaFoldDB" id="D6ZBR5"/>
<dbReference type="PROSITE" id="PS51318">
    <property type="entry name" value="TAT"/>
    <property type="match status" value="1"/>
</dbReference>
<dbReference type="GO" id="GO:0016740">
    <property type="term" value="F:transferase activity"/>
    <property type="evidence" value="ECO:0007669"/>
    <property type="project" value="InterPro"/>
</dbReference>
<evidence type="ECO:0000256" key="1">
    <source>
        <dbReference type="SAM" id="SignalP"/>
    </source>
</evidence>
<keyword evidence="1" id="KW-0732">Signal</keyword>
<dbReference type="Proteomes" id="UP000002247">
    <property type="component" value="Chromosome"/>
</dbReference>
<dbReference type="HOGENOM" id="CLU_068009_2_1_11"/>